<reference evidence="1" key="2">
    <citation type="submission" date="2020-03" db="EMBL/GenBank/DDBJ databases">
        <title>The second near-complete assembly of the hexaploid bread wheat (Triticum aestivum) genome.</title>
        <authorList>
            <person name="Zimin A.V."/>
            <person name="Puiu D."/>
            <person name="Shumante A."/>
            <person name="Alonge M."/>
            <person name="Salzberg S.L."/>
        </authorList>
    </citation>
    <scope>NUCLEOTIDE SEQUENCE</scope>
    <source>
        <tissue evidence="1">Leaf</tissue>
    </source>
</reference>
<comment type="caution">
    <text evidence="1">The sequence shown here is derived from an EMBL/GenBank/DDBJ whole genome shotgun (WGS) entry which is preliminary data.</text>
</comment>
<accession>A0A9R1K5T2</accession>
<feature type="non-terminal residue" evidence="1">
    <location>
        <position position="1"/>
    </location>
</feature>
<evidence type="ECO:0000313" key="1">
    <source>
        <dbReference type="EMBL" id="KAF7041981.1"/>
    </source>
</evidence>
<dbReference type="AlphaFoldDB" id="A0A9R1K5T2"/>
<feature type="non-terminal residue" evidence="1">
    <location>
        <position position="64"/>
    </location>
</feature>
<sequence length="64" mass="7105">YCGWSLVILCTLPYDRARAAQHSTTPPPVNEEHLLPGVPLVQFRLQVRTVTAMLVIFSGRQCPG</sequence>
<reference evidence="1" key="1">
    <citation type="journal article" date="2017" name="Gigascience">
        <title>The first near-complete assembly of the hexaploid bread wheat genome, Triticum aestivum.</title>
        <authorList>
            <person name="Zimin A.V."/>
            <person name="Puiu D."/>
            <person name="Hall R."/>
            <person name="Kingan S."/>
            <person name="Clavijo B.J."/>
            <person name="Salzberg S.L."/>
        </authorList>
    </citation>
    <scope>NUCLEOTIDE SEQUENCE</scope>
    <source>
        <tissue evidence="1">Leaf</tissue>
    </source>
</reference>
<dbReference type="Proteomes" id="UP000815260">
    <property type="component" value="Chromosome 4A"/>
</dbReference>
<dbReference type="EMBL" id="CM022220">
    <property type="protein sequence ID" value="KAF7041981.1"/>
    <property type="molecule type" value="Genomic_DNA"/>
</dbReference>
<protein>
    <submittedName>
        <fullName evidence="1">Uncharacterized protein</fullName>
    </submittedName>
</protein>
<proteinExistence type="predicted"/>
<name>A0A9R1K5T2_WHEAT</name>
<organism evidence="1">
    <name type="scientific">Triticum aestivum</name>
    <name type="common">Wheat</name>
    <dbReference type="NCBI Taxonomy" id="4565"/>
    <lineage>
        <taxon>Eukaryota</taxon>
        <taxon>Viridiplantae</taxon>
        <taxon>Streptophyta</taxon>
        <taxon>Embryophyta</taxon>
        <taxon>Tracheophyta</taxon>
        <taxon>Spermatophyta</taxon>
        <taxon>Magnoliopsida</taxon>
        <taxon>Liliopsida</taxon>
        <taxon>Poales</taxon>
        <taxon>Poaceae</taxon>
        <taxon>BOP clade</taxon>
        <taxon>Pooideae</taxon>
        <taxon>Triticodae</taxon>
        <taxon>Triticeae</taxon>
        <taxon>Triticinae</taxon>
        <taxon>Triticum</taxon>
    </lineage>
</organism>
<gene>
    <name evidence="1" type="ORF">CFC21_051688</name>
</gene>